<accession>A0A918TWW5</accession>
<comment type="caution">
    <text evidence="2">The sequence shown here is derived from an EMBL/GenBank/DDBJ whole genome shotgun (WGS) entry which is preliminary data.</text>
</comment>
<gene>
    <name evidence="2" type="ORF">GCM10007100_38030</name>
</gene>
<dbReference type="Pfam" id="PF00903">
    <property type="entry name" value="Glyoxalase"/>
    <property type="match status" value="1"/>
</dbReference>
<evidence type="ECO:0000313" key="2">
    <source>
        <dbReference type="EMBL" id="GHC66522.1"/>
    </source>
</evidence>
<proteinExistence type="predicted"/>
<sequence length="139" mass="15792">MQSQRPFHLAYSISDLEATRKFYGKILGCREGRSTEQWIDFDFWGNQLSLHLGTFVESSTESQVAGKSVPMPHFGAVLEWHEFHALASRLKDAGSEFIEDPQIRFADEPGEQATFFVKDPSGNALEFKSFKNPEGLFEK</sequence>
<reference evidence="2" key="1">
    <citation type="journal article" date="2014" name="Int. J. Syst. Evol. Microbiol.">
        <title>Complete genome sequence of Corynebacterium casei LMG S-19264T (=DSM 44701T), isolated from a smear-ripened cheese.</title>
        <authorList>
            <consortium name="US DOE Joint Genome Institute (JGI-PGF)"/>
            <person name="Walter F."/>
            <person name="Albersmeier A."/>
            <person name="Kalinowski J."/>
            <person name="Ruckert C."/>
        </authorList>
    </citation>
    <scope>NUCLEOTIDE SEQUENCE</scope>
    <source>
        <strain evidence="2">KCTC 12988</strain>
    </source>
</reference>
<dbReference type="RefSeq" id="WP_189573950.1">
    <property type="nucleotide sequence ID" value="NZ_BMXI01000021.1"/>
</dbReference>
<dbReference type="InterPro" id="IPR004360">
    <property type="entry name" value="Glyas_Fos-R_dOase_dom"/>
</dbReference>
<dbReference type="SUPFAM" id="SSF54593">
    <property type="entry name" value="Glyoxalase/Bleomycin resistance protein/Dihydroxybiphenyl dioxygenase"/>
    <property type="match status" value="1"/>
</dbReference>
<dbReference type="Proteomes" id="UP000644507">
    <property type="component" value="Unassembled WGS sequence"/>
</dbReference>
<name>A0A918TWW5_9BACT</name>
<dbReference type="Gene3D" id="3.10.180.10">
    <property type="entry name" value="2,3-Dihydroxybiphenyl 1,2-Dioxygenase, domain 1"/>
    <property type="match status" value="1"/>
</dbReference>
<evidence type="ECO:0000259" key="1">
    <source>
        <dbReference type="PROSITE" id="PS51819"/>
    </source>
</evidence>
<reference evidence="2" key="2">
    <citation type="submission" date="2020-09" db="EMBL/GenBank/DDBJ databases">
        <authorList>
            <person name="Sun Q."/>
            <person name="Kim S."/>
        </authorList>
    </citation>
    <scope>NUCLEOTIDE SEQUENCE</scope>
    <source>
        <strain evidence="2">KCTC 12988</strain>
    </source>
</reference>
<dbReference type="PANTHER" id="PTHR39434">
    <property type="match status" value="1"/>
</dbReference>
<dbReference type="EMBL" id="BMXI01000021">
    <property type="protein sequence ID" value="GHC66522.1"/>
    <property type="molecule type" value="Genomic_DNA"/>
</dbReference>
<organism evidence="2 3">
    <name type="scientific">Roseibacillus persicicus</name>
    <dbReference type="NCBI Taxonomy" id="454148"/>
    <lineage>
        <taxon>Bacteria</taxon>
        <taxon>Pseudomonadati</taxon>
        <taxon>Verrucomicrobiota</taxon>
        <taxon>Verrucomicrobiia</taxon>
        <taxon>Verrucomicrobiales</taxon>
        <taxon>Verrucomicrobiaceae</taxon>
        <taxon>Roseibacillus</taxon>
    </lineage>
</organism>
<feature type="domain" description="VOC" evidence="1">
    <location>
        <begin position="5"/>
        <end position="130"/>
    </location>
</feature>
<dbReference type="InterPro" id="IPR029068">
    <property type="entry name" value="Glyas_Bleomycin-R_OHBP_Dase"/>
</dbReference>
<dbReference type="PROSITE" id="PS51819">
    <property type="entry name" value="VOC"/>
    <property type="match status" value="1"/>
</dbReference>
<dbReference type="InterPro" id="IPR037523">
    <property type="entry name" value="VOC_core"/>
</dbReference>
<dbReference type="PANTHER" id="PTHR39434:SF1">
    <property type="entry name" value="VOC DOMAIN-CONTAINING PROTEIN"/>
    <property type="match status" value="1"/>
</dbReference>
<keyword evidence="3" id="KW-1185">Reference proteome</keyword>
<dbReference type="AlphaFoldDB" id="A0A918TWW5"/>
<evidence type="ECO:0000313" key="3">
    <source>
        <dbReference type="Proteomes" id="UP000644507"/>
    </source>
</evidence>
<protein>
    <submittedName>
        <fullName evidence="2">Glyoxalase</fullName>
    </submittedName>
</protein>